<feature type="region of interest" description="Disordered" evidence="1">
    <location>
        <begin position="25"/>
        <end position="48"/>
    </location>
</feature>
<feature type="compositionally biased region" description="Pro residues" evidence="1">
    <location>
        <begin position="27"/>
        <end position="38"/>
    </location>
</feature>
<evidence type="ECO:0000313" key="2">
    <source>
        <dbReference type="EMBL" id="MPC98458.1"/>
    </source>
</evidence>
<comment type="caution">
    <text evidence="2">The sequence shown here is derived from an EMBL/GenBank/DDBJ whole genome shotgun (WGS) entry which is preliminary data.</text>
</comment>
<dbReference type="Proteomes" id="UP000324222">
    <property type="component" value="Unassembled WGS sequence"/>
</dbReference>
<organism evidence="2 3">
    <name type="scientific">Portunus trituberculatus</name>
    <name type="common">Swimming crab</name>
    <name type="synonym">Neptunus trituberculatus</name>
    <dbReference type="NCBI Taxonomy" id="210409"/>
    <lineage>
        <taxon>Eukaryota</taxon>
        <taxon>Metazoa</taxon>
        <taxon>Ecdysozoa</taxon>
        <taxon>Arthropoda</taxon>
        <taxon>Crustacea</taxon>
        <taxon>Multicrustacea</taxon>
        <taxon>Malacostraca</taxon>
        <taxon>Eumalacostraca</taxon>
        <taxon>Eucarida</taxon>
        <taxon>Decapoda</taxon>
        <taxon>Pleocyemata</taxon>
        <taxon>Brachyura</taxon>
        <taxon>Eubrachyura</taxon>
        <taxon>Portunoidea</taxon>
        <taxon>Portunidae</taxon>
        <taxon>Portuninae</taxon>
        <taxon>Portunus</taxon>
    </lineage>
</organism>
<accession>A0A5B7JZS9</accession>
<protein>
    <submittedName>
        <fullName evidence="2">Uncharacterized protein</fullName>
    </submittedName>
</protein>
<proteinExistence type="predicted"/>
<dbReference type="AlphaFoldDB" id="A0A5B7JZS9"/>
<evidence type="ECO:0000256" key="1">
    <source>
        <dbReference type="SAM" id="MobiDB-lite"/>
    </source>
</evidence>
<name>A0A5B7JZS9_PORTR</name>
<sequence length="84" mass="8925">MYLEGPGAEVPWVAGLYCGGAEAGPSFRPPPTLPPPRQTRPNRVAGTPSSGTHLGLILVLSSTHEISTFTSSYIYIFKLPDANI</sequence>
<keyword evidence="3" id="KW-1185">Reference proteome</keyword>
<reference evidence="2 3" key="1">
    <citation type="submission" date="2019-05" db="EMBL/GenBank/DDBJ databases">
        <title>Another draft genome of Portunus trituberculatus and its Hox gene families provides insights of decapod evolution.</title>
        <authorList>
            <person name="Jeong J.-H."/>
            <person name="Song I."/>
            <person name="Kim S."/>
            <person name="Choi T."/>
            <person name="Kim D."/>
            <person name="Ryu S."/>
            <person name="Kim W."/>
        </authorList>
    </citation>
    <scope>NUCLEOTIDE SEQUENCE [LARGE SCALE GENOMIC DNA]</scope>
    <source>
        <tissue evidence="2">Muscle</tissue>
    </source>
</reference>
<dbReference type="EMBL" id="VSRR010114186">
    <property type="protein sequence ID" value="MPC98458.1"/>
    <property type="molecule type" value="Genomic_DNA"/>
</dbReference>
<gene>
    <name evidence="2" type="ORF">E2C01_093830</name>
</gene>
<evidence type="ECO:0000313" key="3">
    <source>
        <dbReference type="Proteomes" id="UP000324222"/>
    </source>
</evidence>